<feature type="domain" description="Aminoacyl-transfer RNA synthetases class-II family profile" evidence="2">
    <location>
        <begin position="37"/>
        <end position="201"/>
    </location>
</feature>
<dbReference type="GO" id="GO:0016740">
    <property type="term" value="F:transferase activity"/>
    <property type="evidence" value="ECO:0007669"/>
    <property type="project" value="UniProtKB-ARBA"/>
</dbReference>
<evidence type="ECO:0000313" key="3">
    <source>
        <dbReference type="EMBL" id="EMT51894.1"/>
    </source>
</evidence>
<organism evidence="3 4">
    <name type="scientific">Brevibacillus borstelensis AK1</name>
    <dbReference type="NCBI Taxonomy" id="1300222"/>
    <lineage>
        <taxon>Bacteria</taxon>
        <taxon>Bacillati</taxon>
        <taxon>Bacillota</taxon>
        <taxon>Bacilli</taxon>
        <taxon>Bacillales</taxon>
        <taxon>Paenibacillaceae</taxon>
        <taxon>Brevibacillus</taxon>
    </lineage>
</organism>
<dbReference type="GO" id="GO:0004821">
    <property type="term" value="F:histidine-tRNA ligase activity"/>
    <property type="evidence" value="ECO:0007669"/>
    <property type="project" value="UniProtKB-EC"/>
</dbReference>
<keyword evidence="4" id="KW-1185">Reference proteome</keyword>
<comment type="caution">
    <text evidence="3">The sequence shown here is derived from an EMBL/GenBank/DDBJ whole genome shotgun (WGS) entry which is preliminary data.</text>
</comment>
<dbReference type="PANTHER" id="PTHR11476:SF7">
    <property type="entry name" value="HISTIDINE--TRNA LIGASE"/>
    <property type="match status" value="1"/>
</dbReference>
<evidence type="ECO:0000256" key="1">
    <source>
        <dbReference type="ARBA" id="ARBA00008226"/>
    </source>
</evidence>
<gene>
    <name evidence="3" type="ORF">I532_16166</name>
</gene>
<dbReference type="GO" id="GO:0140096">
    <property type="term" value="F:catalytic activity, acting on a protein"/>
    <property type="evidence" value="ECO:0007669"/>
    <property type="project" value="UniProtKB-ARBA"/>
</dbReference>
<dbReference type="AlphaFoldDB" id="M8D6J9"/>
<accession>M8D6J9</accession>
<evidence type="ECO:0000259" key="2">
    <source>
        <dbReference type="PROSITE" id="PS50862"/>
    </source>
</evidence>
<proteinExistence type="inferred from homology"/>
<dbReference type="CDD" id="cd00773">
    <property type="entry name" value="HisRS-like_core"/>
    <property type="match status" value="1"/>
</dbReference>
<protein>
    <submittedName>
        <fullName evidence="3">Histidyl-tRNA ligase</fullName>
        <ecNumber evidence="3">6.1.1.21</ecNumber>
    </submittedName>
</protein>
<evidence type="ECO:0000313" key="4">
    <source>
        <dbReference type="Proteomes" id="UP000012081"/>
    </source>
</evidence>
<dbReference type="EC" id="6.1.1.21" evidence="3"/>
<dbReference type="EMBL" id="APBN01000006">
    <property type="protein sequence ID" value="EMT51894.1"/>
    <property type="molecule type" value="Genomic_DNA"/>
</dbReference>
<dbReference type="PROSITE" id="PS50862">
    <property type="entry name" value="AA_TRNA_LIGASE_II"/>
    <property type="match status" value="1"/>
</dbReference>
<dbReference type="Pfam" id="PF13393">
    <property type="entry name" value="tRNA-synt_His"/>
    <property type="match status" value="1"/>
</dbReference>
<reference evidence="3 4" key="1">
    <citation type="submission" date="2013-03" db="EMBL/GenBank/DDBJ databases">
        <title>Assembly of a new bacterial strain Brevibacillus borstelensis AK1.</title>
        <authorList>
            <person name="Rajan I."/>
            <person name="PoliReddy D."/>
            <person name="Sugumar T."/>
            <person name="Rathinam K."/>
            <person name="Alqarawi S."/>
            <person name="Khalil A.B."/>
            <person name="Sivakumar N."/>
        </authorList>
    </citation>
    <scope>NUCLEOTIDE SEQUENCE [LARGE SCALE GENOMIC DNA]</scope>
    <source>
        <strain evidence="3 4">AK1</strain>
    </source>
</reference>
<dbReference type="SUPFAM" id="SSF55681">
    <property type="entry name" value="Class II aaRS and biotin synthetases"/>
    <property type="match status" value="1"/>
</dbReference>
<dbReference type="InterPro" id="IPR041715">
    <property type="entry name" value="HisRS-like_core"/>
</dbReference>
<dbReference type="Gene3D" id="3.30.930.10">
    <property type="entry name" value="Bira Bifunctional Protein, Domain 2"/>
    <property type="match status" value="1"/>
</dbReference>
<dbReference type="PATRIC" id="fig|1300222.3.peg.3383"/>
<comment type="similarity">
    <text evidence="1">Belongs to the class-II aminoacyl-tRNA synthetase family.</text>
</comment>
<dbReference type="PANTHER" id="PTHR11476">
    <property type="entry name" value="HISTIDYL-TRNA SYNTHETASE"/>
    <property type="match status" value="1"/>
</dbReference>
<sequence>MSPHGFFAVSGEGKEADWEANEKEEQFMEGILRNVKGTRDFMPEEQGLRNTIRRTLEEVFASHGCKPLETPMLQHYDLLASKYGGGAEILKEVYRLTDQGERDLALRYDLTVPLAKVVGMNPEMRLPFKRYEIGKVFRDGPVKPGRFREFIQCDVDIVGTTSMLAEAELISMTFEAFARLGLDVYIQVNNRKLLSGLLQVMGIAEEQAADVMLSLDKLEKIGVDGVCDDLRERQIEEPVIAKIADFLRNG</sequence>
<dbReference type="Proteomes" id="UP000012081">
    <property type="component" value="Unassembled WGS sequence"/>
</dbReference>
<dbReference type="InterPro" id="IPR045864">
    <property type="entry name" value="aa-tRNA-synth_II/BPL/LPL"/>
</dbReference>
<keyword evidence="3" id="KW-0436">Ligase</keyword>
<dbReference type="InterPro" id="IPR006195">
    <property type="entry name" value="aa-tRNA-synth_II"/>
</dbReference>
<name>M8D6J9_9BACL</name>
<dbReference type="STRING" id="1300222.I532_16166"/>